<protein>
    <submittedName>
        <fullName evidence="1">Uncharacterized protein</fullName>
    </submittedName>
</protein>
<evidence type="ECO:0000313" key="2">
    <source>
        <dbReference type="Proteomes" id="UP000503399"/>
    </source>
</evidence>
<proteinExistence type="predicted"/>
<evidence type="ECO:0000313" key="1">
    <source>
        <dbReference type="EMBL" id="CAB1129360.1"/>
    </source>
</evidence>
<dbReference type="AlphaFoldDB" id="A0A6F8ZHE3"/>
<sequence>MDPIRFPSNGLKLALATTDVLLSSTVID</sequence>
<keyword evidence="2" id="KW-1185">Reference proteome</keyword>
<name>A0A6F8ZHE3_9FIRM</name>
<dbReference type="KEGG" id="hfv:R50_1863"/>
<dbReference type="EMBL" id="LR778114">
    <property type="protein sequence ID" value="CAB1129360.1"/>
    <property type="molecule type" value="Genomic_DNA"/>
</dbReference>
<gene>
    <name evidence="1" type="ORF">R50_1863</name>
</gene>
<accession>A0A6F8ZHE3</accession>
<reference evidence="1 2" key="1">
    <citation type="submission" date="2020-02" db="EMBL/GenBank/DDBJ databases">
        <authorList>
            <person name="Hogendoorn C."/>
        </authorList>
    </citation>
    <scope>NUCLEOTIDE SEQUENCE [LARGE SCALE GENOMIC DNA]</scope>
    <source>
        <strain evidence="1">R501</strain>
    </source>
</reference>
<dbReference type="Proteomes" id="UP000503399">
    <property type="component" value="Chromosome"/>
</dbReference>
<organism evidence="1 2">
    <name type="scientific">Candidatus Hydrogenisulfobacillus filiaventi</name>
    <dbReference type="NCBI Taxonomy" id="2707344"/>
    <lineage>
        <taxon>Bacteria</taxon>
        <taxon>Bacillati</taxon>
        <taxon>Bacillota</taxon>
        <taxon>Clostridia</taxon>
        <taxon>Eubacteriales</taxon>
        <taxon>Clostridiales Family XVII. Incertae Sedis</taxon>
        <taxon>Candidatus Hydrogenisulfobacillus</taxon>
    </lineage>
</organism>